<dbReference type="GO" id="GO:0003723">
    <property type="term" value="F:RNA binding"/>
    <property type="evidence" value="ECO:0007669"/>
    <property type="project" value="InterPro"/>
</dbReference>
<comment type="caution">
    <text evidence="3">The sequence shown here is derived from an EMBL/GenBank/DDBJ whole genome shotgun (WGS) entry which is preliminary data.</text>
</comment>
<dbReference type="PANTHER" id="PTHR30185:SF15">
    <property type="entry name" value="CRYPTIC BETA-GLUCOSIDE BGL OPERON ANTITERMINATOR"/>
    <property type="match status" value="1"/>
</dbReference>
<proteinExistence type="predicted"/>
<reference evidence="3 4" key="1">
    <citation type="submission" date="2018-08" db="EMBL/GenBank/DDBJ databases">
        <title>A genome reference for cultivated species of the human gut microbiota.</title>
        <authorList>
            <person name="Zou Y."/>
            <person name="Xue W."/>
            <person name="Luo G."/>
        </authorList>
    </citation>
    <scope>NUCLEOTIDE SEQUENCE [LARGE SCALE GENOMIC DNA]</scope>
    <source>
        <strain evidence="3 4">OF01-2LB</strain>
    </source>
</reference>
<dbReference type="SUPFAM" id="SSF50151">
    <property type="entry name" value="SacY-like RNA-binding domain"/>
    <property type="match status" value="1"/>
</dbReference>
<sequence>MQILRILTNNAVVILGENKKEQIVCGKGIAYKKRPGDNIDTTLINQVFSLQSEDMNIKFQQLLLDIPIEEINIADEIITKGKMSLGKKIDDSIYVSLSDHIHMAIHRYLDGVIIKNALLWDIKQFYADEFAIGLYSLRLIEEKLGVTLPEDEAGFIALHFANASLHDGIGNQEIYKITRIMQEILNIVKYTYRVDFNTDSVYYYRFITHLKFFAQRLVTDTVYQDDKDNELYEAMVLKHPNESSCVNKIAGFIKDKHAYILTDEEKLYLMIHLKRVMEKNVSV</sequence>
<dbReference type="RefSeq" id="WP_117442787.1">
    <property type="nucleotide sequence ID" value="NZ_JAJFEN010000026.1"/>
</dbReference>
<evidence type="ECO:0000256" key="1">
    <source>
        <dbReference type="ARBA" id="ARBA00022737"/>
    </source>
</evidence>
<dbReference type="InterPro" id="IPR011608">
    <property type="entry name" value="PRD"/>
</dbReference>
<accession>A0A3E2VY75</accession>
<feature type="domain" description="PRD" evidence="2">
    <location>
        <begin position="65"/>
        <end position="170"/>
    </location>
</feature>
<dbReference type="NCBIfam" id="NF046042">
    <property type="entry name" value="LicT"/>
    <property type="match status" value="1"/>
</dbReference>
<dbReference type="Proteomes" id="UP000260025">
    <property type="component" value="Unassembled WGS sequence"/>
</dbReference>
<protein>
    <submittedName>
        <fullName evidence="3">PRD domain-containing protein</fullName>
    </submittedName>
</protein>
<dbReference type="OrthoDB" id="9813552at2"/>
<organism evidence="3 4">
    <name type="scientific">Clostridium innocuum</name>
    <dbReference type="NCBI Taxonomy" id="1522"/>
    <lineage>
        <taxon>Bacteria</taxon>
        <taxon>Bacillati</taxon>
        <taxon>Bacillota</taxon>
        <taxon>Clostridia</taxon>
        <taxon>Eubacteriales</taxon>
        <taxon>Clostridiaceae</taxon>
        <taxon>Clostridium</taxon>
    </lineage>
</organism>
<evidence type="ECO:0000313" key="3">
    <source>
        <dbReference type="EMBL" id="RGC16325.1"/>
    </source>
</evidence>
<dbReference type="GO" id="GO:0006355">
    <property type="term" value="P:regulation of DNA-templated transcription"/>
    <property type="evidence" value="ECO:0007669"/>
    <property type="project" value="InterPro"/>
</dbReference>
<feature type="domain" description="PRD" evidence="2">
    <location>
        <begin position="172"/>
        <end position="283"/>
    </location>
</feature>
<gene>
    <name evidence="3" type="ORF">DXA38_08355</name>
</gene>
<dbReference type="SUPFAM" id="SSF63520">
    <property type="entry name" value="PTS-regulatory domain, PRD"/>
    <property type="match status" value="2"/>
</dbReference>
<dbReference type="PANTHER" id="PTHR30185">
    <property type="entry name" value="CRYPTIC BETA-GLUCOSIDE BGL OPERON ANTITERMINATOR"/>
    <property type="match status" value="1"/>
</dbReference>
<dbReference type="Gene3D" id="2.30.24.10">
    <property type="entry name" value="CAT RNA-binding domain"/>
    <property type="match status" value="1"/>
</dbReference>
<evidence type="ECO:0000313" key="4">
    <source>
        <dbReference type="Proteomes" id="UP000260025"/>
    </source>
</evidence>
<dbReference type="InterPro" id="IPR004341">
    <property type="entry name" value="CAT_RNA-bd_dom"/>
</dbReference>
<dbReference type="SMART" id="SM01061">
    <property type="entry name" value="CAT_RBD"/>
    <property type="match status" value="1"/>
</dbReference>
<name>A0A3E2VY75_CLOIN</name>
<evidence type="ECO:0000259" key="2">
    <source>
        <dbReference type="PROSITE" id="PS51372"/>
    </source>
</evidence>
<dbReference type="Gene3D" id="1.10.1790.10">
    <property type="entry name" value="PRD domain"/>
    <property type="match status" value="2"/>
</dbReference>
<dbReference type="Pfam" id="PF03123">
    <property type="entry name" value="CAT_RBD"/>
    <property type="match status" value="1"/>
</dbReference>
<dbReference type="PROSITE" id="PS51372">
    <property type="entry name" value="PRD_2"/>
    <property type="match status" value="2"/>
</dbReference>
<dbReference type="Pfam" id="PF00874">
    <property type="entry name" value="PRD"/>
    <property type="match status" value="2"/>
</dbReference>
<dbReference type="EMBL" id="QVEV01000009">
    <property type="protein sequence ID" value="RGC16325.1"/>
    <property type="molecule type" value="Genomic_DNA"/>
</dbReference>
<dbReference type="InterPro" id="IPR036634">
    <property type="entry name" value="PRD_sf"/>
</dbReference>
<keyword evidence="1" id="KW-0677">Repeat</keyword>
<dbReference type="InterPro" id="IPR050661">
    <property type="entry name" value="BglG_antiterminators"/>
</dbReference>
<dbReference type="AlphaFoldDB" id="A0A3E2VY75"/>
<dbReference type="InterPro" id="IPR036650">
    <property type="entry name" value="CAT_RNA-bd_dom_sf"/>
</dbReference>